<dbReference type="GO" id="GO:0016989">
    <property type="term" value="F:sigma factor antagonist activity"/>
    <property type="evidence" value="ECO:0007669"/>
    <property type="project" value="TreeGrafter"/>
</dbReference>
<name>A0A317CJM7_9GAMM</name>
<dbReference type="AlphaFoldDB" id="A0A317CJM7"/>
<reference evidence="3 4" key="1">
    <citation type="submission" date="2018-05" db="EMBL/GenBank/DDBJ databases">
        <title>Leucothrix arctica sp. nov., isolated from Arctic seawater.</title>
        <authorList>
            <person name="Choi A."/>
            <person name="Baek K."/>
        </authorList>
    </citation>
    <scope>NUCLEOTIDE SEQUENCE [LARGE SCALE GENOMIC DNA]</scope>
    <source>
        <strain evidence="3 4">IMCC9719</strain>
    </source>
</reference>
<dbReference type="InterPro" id="IPR018764">
    <property type="entry name" value="RskA_C"/>
</dbReference>
<evidence type="ECO:0000313" key="3">
    <source>
        <dbReference type="EMBL" id="PWQ98391.1"/>
    </source>
</evidence>
<keyword evidence="4" id="KW-1185">Reference proteome</keyword>
<dbReference type="Pfam" id="PF10099">
    <property type="entry name" value="RskA_C"/>
    <property type="match status" value="1"/>
</dbReference>
<dbReference type="PANTHER" id="PTHR37461:SF1">
    <property type="entry name" value="ANTI-SIGMA-K FACTOR RSKA"/>
    <property type="match status" value="1"/>
</dbReference>
<dbReference type="EMBL" id="QGKL01000012">
    <property type="protein sequence ID" value="PWQ98391.1"/>
    <property type="molecule type" value="Genomic_DNA"/>
</dbReference>
<keyword evidence="1" id="KW-0812">Transmembrane</keyword>
<proteinExistence type="predicted"/>
<dbReference type="PANTHER" id="PTHR37461">
    <property type="entry name" value="ANTI-SIGMA-K FACTOR RSKA"/>
    <property type="match status" value="1"/>
</dbReference>
<dbReference type="RefSeq" id="WP_109822232.1">
    <property type="nucleotide sequence ID" value="NZ_QGKL01000012.1"/>
</dbReference>
<protein>
    <recommendedName>
        <fullName evidence="2">Anti-sigma K factor RskA C-terminal domain-containing protein</fullName>
    </recommendedName>
</protein>
<dbReference type="GO" id="GO:0006417">
    <property type="term" value="P:regulation of translation"/>
    <property type="evidence" value="ECO:0007669"/>
    <property type="project" value="TreeGrafter"/>
</dbReference>
<keyword evidence="1" id="KW-0472">Membrane</keyword>
<evidence type="ECO:0000256" key="1">
    <source>
        <dbReference type="SAM" id="Phobius"/>
    </source>
</evidence>
<accession>A0A317CJM7</accession>
<comment type="caution">
    <text evidence="3">The sequence shown here is derived from an EMBL/GenBank/DDBJ whole genome shotgun (WGS) entry which is preliminary data.</text>
</comment>
<sequence>MTDTQDPQENQDTVLVAEYALGLMERTEAAAFAKRLEEESELRADYISWSEYLTGLSSEIPMVAPPAHLKATIKQRLFDTATQSEEKSPGWFNFRWAGGFALAAVLGVMLFMLKPIHFAPTYTAQLTSADQAIQVTALYDTEAQSLRMINFAGKPVAGRDFELWVIVGQEAPVSLGVVTSFADHYVNVPVELRSLVAGATLALSDEALGGSTTGSPGTVLVAATVQAI</sequence>
<organism evidence="3 4">
    <name type="scientific">Leucothrix arctica</name>
    <dbReference type="NCBI Taxonomy" id="1481894"/>
    <lineage>
        <taxon>Bacteria</taxon>
        <taxon>Pseudomonadati</taxon>
        <taxon>Pseudomonadota</taxon>
        <taxon>Gammaproteobacteria</taxon>
        <taxon>Thiotrichales</taxon>
        <taxon>Thiotrichaceae</taxon>
        <taxon>Leucothrix</taxon>
    </lineage>
</organism>
<dbReference type="GO" id="GO:0005886">
    <property type="term" value="C:plasma membrane"/>
    <property type="evidence" value="ECO:0007669"/>
    <property type="project" value="InterPro"/>
</dbReference>
<evidence type="ECO:0000259" key="2">
    <source>
        <dbReference type="Pfam" id="PF10099"/>
    </source>
</evidence>
<keyword evidence="1" id="KW-1133">Transmembrane helix</keyword>
<dbReference type="OrthoDB" id="5298046at2"/>
<dbReference type="Proteomes" id="UP000245506">
    <property type="component" value="Unassembled WGS sequence"/>
</dbReference>
<evidence type="ECO:0000313" key="4">
    <source>
        <dbReference type="Proteomes" id="UP000245506"/>
    </source>
</evidence>
<dbReference type="InterPro" id="IPR051474">
    <property type="entry name" value="Anti-sigma-K/W_factor"/>
</dbReference>
<feature type="transmembrane region" description="Helical" evidence="1">
    <location>
        <begin position="94"/>
        <end position="113"/>
    </location>
</feature>
<feature type="domain" description="Anti-sigma K factor RskA C-terminal" evidence="2">
    <location>
        <begin position="101"/>
        <end position="213"/>
    </location>
</feature>
<gene>
    <name evidence="3" type="ORF">DKT75_04490</name>
</gene>